<dbReference type="PROSITE" id="PS50294">
    <property type="entry name" value="WD_REPEATS_REGION"/>
    <property type="match status" value="1"/>
</dbReference>
<evidence type="ECO:0000256" key="8">
    <source>
        <dbReference type="ARBA" id="ARBA00023175"/>
    </source>
</evidence>
<feature type="coiled-coil region" evidence="12">
    <location>
        <begin position="110"/>
        <end position="139"/>
    </location>
</feature>
<keyword evidence="7" id="KW-0243">Dynein</keyword>
<comment type="similarity">
    <text evidence="2">Belongs to the dynein intermediate chain family.</text>
</comment>
<feature type="compositionally biased region" description="Acidic residues" evidence="13">
    <location>
        <begin position="14"/>
        <end position="23"/>
    </location>
</feature>
<dbReference type="GO" id="GO:0005874">
    <property type="term" value="C:microtubule"/>
    <property type="evidence" value="ECO:0007669"/>
    <property type="project" value="UniProtKB-KW"/>
</dbReference>
<evidence type="ECO:0000256" key="6">
    <source>
        <dbReference type="ARBA" id="ARBA00022737"/>
    </source>
</evidence>
<dbReference type="GO" id="GO:0045504">
    <property type="term" value="F:dynein heavy chain binding"/>
    <property type="evidence" value="ECO:0007669"/>
    <property type="project" value="TreeGrafter"/>
</dbReference>
<feature type="compositionally biased region" description="Basic and acidic residues" evidence="13">
    <location>
        <begin position="199"/>
        <end position="221"/>
    </location>
</feature>
<proteinExistence type="inferred from homology"/>
<keyword evidence="9" id="KW-0206">Cytoskeleton</keyword>
<dbReference type="InterPro" id="IPR015943">
    <property type="entry name" value="WD40/YVTN_repeat-like_dom_sf"/>
</dbReference>
<feature type="region of interest" description="Disordered" evidence="13">
    <location>
        <begin position="199"/>
        <end position="227"/>
    </location>
</feature>
<dbReference type="PANTHER" id="PTHR12442">
    <property type="entry name" value="DYNEIN INTERMEDIATE CHAIN"/>
    <property type="match status" value="1"/>
</dbReference>
<evidence type="ECO:0000313" key="15">
    <source>
        <dbReference type="Proteomes" id="UP000751190"/>
    </source>
</evidence>
<evidence type="ECO:0000256" key="5">
    <source>
        <dbReference type="ARBA" id="ARBA00022701"/>
    </source>
</evidence>
<accession>A0A8J5XAQ2</accession>
<dbReference type="PROSITE" id="PS50082">
    <property type="entry name" value="WD_REPEATS_2"/>
    <property type="match status" value="1"/>
</dbReference>
<dbReference type="InterPro" id="IPR001680">
    <property type="entry name" value="WD40_rpt"/>
</dbReference>
<feature type="repeat" description="WD" evidence="11">
    <location>
        <begin position="498"/>
        <end position="531"/>
    </location>
</feature>
<dbReference type="EMBL" id="JAGTXO010000031">
    <property type="protein sequence ID" value="KAG8460619.1"/>
    <property type="molecule type" value="Genomic_DNA"/>
</dbReference>
<organism evidence="14 15">
    <name type="scientific">Diacronema lutheri</name>
    <name type="common">Unicellular marine alga</name>
    <name type="synonym">Monochrysis lutheri</name>
    <dbReference type="NCBI Taxonomy" id="2081491"/>
    <lineage>
        <taxon>Eukaryota</taxon>
        <taxon>Haptista</taxon>
        <taxon>Haptophyta</taxon>
        <taxon>Pavlovophyceae</taxon>
        <taxon>Pavlovales</taxon>
        <taxon>Pavlovaceae</taxon>
        <taxon>Diacronema</taxon>
    </lineage>
</organism>
<protein>
    <recommendedName>
        <fullName evidence="16">Dynein intermediate chain</fullName>
    </recommendedName>
</protein>
<dbReference type="Proteomes" id="UP000751190">
    <property type="component" value="Unassembled WGS sequence"/>
</dbReference>
<keyword evidence="6" id="KW-0677">Repeat</keyword>
<evidence type="ECO:0000256" key="12">
    <source>
        <dbReference type="SAM" id="Coils"/>
    </source>
</evidence>
<dbReference type="SUPFAM" id="SSF50978">
    <property type="entry name" value="WD40 repeat-like"/>
    <property type="match status" value="1"/>
</dbReference>
<dbReference type="InterPro" id="IPR050687">
    <property type="entry name" value="Dynein_IC"/>
</dbReference>
<evidence type="ECO:0000256" key="9">
    <source>
        <dbReference type="ARBA" id="ARBA00023212"/>
    </source>
</evidence>
<evidence type="ECO:0000256" key="1">
    <source>
        <dbReference type="ARBA" id="ARBA00004430"/>
    </source>
</evidence>
<feature type="region of interest" description="Disordered" evidence="13">
    <location>
        <begin position="1"/>
        <end position="30"/>
    </location>
</feature>
<evidence type="ECO:0000256" key="10">
    <source>
        <dbReference type="ARBA" id="ARBA00023273"/>
    </source>
</evidence>
<dbReference type="InterPro" id="IPR036322">
    <property type="entry name" value="WD40_repeat_dom_sf"/>
</dbReference>
<dbReference type="GO" id="GO:0003341">
    <property type="term" value="P:cilium movement"/>
    <property type="evidence" value="ECO:0007669"/>
    <property type="project" value="TreeGrafter"/>
</dbReference>
<dbReference type="AlphaFoldDB" id="A0A8J5XAQ2"/>
<keyword evidence="10" id="KW-0966">Cell projection</keyword>
<evidence type="ECO:0000256" key="7">
    <source>
        <dbReference type="ARBA" id="ARBA00023017"/>
    </source>
</evidence>
<dbReference type="OMA" id="VWEDMRA"/>
<dbReference type="SMART" id="SM00320">
    <property type="entry name" value="WD40"/>
    <property type="match status" value="4"/>
</dbReference>
<feature type="region of interest" description="Disordered" evidence="13">
    <location>
        <begin position="599"/>
        <end position="635"/>
    </location>
</feature>
<keyword evidence="8" id="KW-0505">Motor protein</keyword>
<comment type="caution">
    <text evidence="14">The sequence shown here is derived from an EMBL/GenBank/DDBJ whole genome shotgun (WGS) entry which is preliminary data.</text>
</comment>
<keyword evidence="3" id="KW-0963">Cytoplasm</keyword>
<dbReference type="GO" id="GO:0036158">
    <property type="term" value="P:outer dynein arm assembly"/>
    <property type="evidence" value="ECO:0007669"/>
    <property type="project" value="TreeGrafter"/>
</dbReference>
<comment type="subcellular location">
    <subcellularLocation>
        <location evidence="1">Cytoplasm</location>
        <location evidence="1">Cytoskeleton</location>
        <location evidence="1">Cilium axoneme</location>
    </subcellularLocation>
</comment>
<evidence type="ECO:0008006" key="16">
    <source>
        <dbReference type="Google" id="ProtNLM"/>
    </source>
</evidence>
<dbReference type="GO" id="GO:0036157">
    <property type="term" value="C:outer dynein arm"/>
    <property type="evidence" value="ECO:0007669"/>
    <property type="project" value="TreeGrafter"/>
</dbReference>
<evidence type="ECO:0000256" key="3">
    <source>
        <dbReference type="ARBA" id="ARBA00022490"/>
    </source>
</evidence>
<sequence>MAPKKRVVKRPEVAEEPVEEPVEQPEGNLIVPGSEWEPAKLIIKPPDQVQRLSDKDLAEEHTRVLKADNPQAPNNLARFSHKEKTYKFDPTVDQTAIALSLEGLLLHVESDDLKRQKLAEEMEREALLKEAERKKAEGIELDADDARGLRNQFNFSERASQTLNSGVRERGTITEPPASVEYAALATQWEIYDSYMDDQERQRQAKEKGKAKKGAEDKADGSQHGGASVVDDIVHSEGVGHAAKILERMANQNAFDDITQDYKYWEDASDAYRDGEGTLLPLWKFQSDKSKRKHVTSIKWNPSYDDMFAVGYGSYDFMKQGSGLICGFSLKNPSYPEFTFTTETGVMCLDWHPTHNALLCVGLYDGTVCVFDVHQARNLPIFTSTVKSGKHTDPVWEVSWQEEDLAKNLNFFSISSDGRVTLWTLGKSNLEFSDVMQLKLASTGVEAQSEDEASLCGLAGGCCFDFNKQSEHLFVVGTEEGKIHKCSKAYNSQYLETYDSHQMAVYTLRWNAFHPHVFISCSADWTVKVWDHRAKHPRMSYDLNNQVGDVAWTPWSSTTFAACTADGKVHVFDLHENKNEAMCEQKVARALGREIERKAKEAEEAAATGGRPSHRAPAKKADAEGGSKKSPAELEVEKLDKILEVAAKTGEFNYAADAAKADE</sequence>
<dbReference type="GO" id="GO:0045503">
    <property type="term" value="F:dynein light chain binding"/>
    <property type="evidence" value="ECO:0007669"/>
    <property type="project" value="TreeGrafter"/>
</dbReference>
<evidence type="ECO:0000256" key="4">
    <source>
        <dbReference type="ARBA" id="ARBA00022574"/>
    </source>
</evidence>
<keyword evidence="5" id="KW-0493">Microtubule</keyword>
<feature type="compositionally biased region" description="Basic and acidic residues" evidence="13">
    <location>
        <begin position="619"/>
        <end position="635"/>
    </location>
</feature>
<evidence type="ECO:0000256" key="2">
    <source>
        <dbReference type="ARBA" id="ARBA00011059"/>
    </source>
</evidence>
<dbReference type="Gene3D" id="2.130.10.10">
    <property type="entry name" value="YVTN repeat-like/Quinoprotein amine dehydrogenase"/>
    <property type="match status" value="1"/>
</dbReference>
<dbReference type="PANTHER" id="PTHR12442:SF11">
    <property type="entry name" value="DYNEIN AXONEMAL INTERMEDIATE CHAIN 1"/>
    <property type="match status" value="1"/>
</dbReference>
<keyword evidence="12" id="KW-0175">Coiled coil</keyword>
<evidence type="ECO:0000256" key="11">
    <source>
        <dbReference type="PROSITE-ProRule" id="PRU00221"/>
    </source>
</evidence>
<dbReference type="Pfam" id="PF00400">
    <property type="entry name" value="WD40"/>
    <property type="match status" value="2"/>
</dbReference>
<evidence type="ECO:0000313" key="14">
    <source>
        <dbReference type="EMBL" id="KAG8460619.1"/>
    </source>
</evidence>
<evidence type="ECO:0000256" key="13">
    <source>
        <dbReference type="SAM" id="MobiDB-lite"/>
    </source>
</evidence>
<keyword evidence="15" id="KW-1185">Reference proteome</keyword>
<reference evidence="14" key="1">
    <citation type="submission" date="2021-05" db="EMBL/GenBank/DDBJ databases">
        <title>The genome of the haptophyte Pavlova lutheri (Diacronema luteri, Pavlovales) - a model for lipid biosynthesis in eukaryotic algae.</title>
        <authorList>
            <person name="Hulatt C.J."/>
            <person name="Posewitz M.C."/>
        </authorList>
    </citation>
    <scope>NUCLEOTIDE SEQUENCE</scope>
    <source>
        <strain evidence="14">NIVA-4/92</strain>
    </source>
</reference>
<gene>
    <name evidence="14" type="ORF">KFE25_011394</name>
</gene>
<keyword evidence="4 11" id="KW-0853">WD repeat</keyword>
<dbReference type="OrthoDB" id="24670at2759"/>
<name>A0A8J5XAQ2_DIALT</name>